<proteinExistence type="predicted"/>
<reference evidence="2 3" key="1">
    <citation type="submission" date="2018-05" db="EMBL/GenBank/DDBJ databases">
        <title>A metagenomic window into the 2 km-deep terrestrial subsurface aquifer revealed taxonomically and functionally diverse microbial community comprising novel uncultured bacterial lineages.</title>
        <authorList>
            <person name="Kadnikov V.V."/>
            <person name="Mardanov A.V."/>
            <person name="Beletsky A.V."/>
            <person name="Banks D."/>
            <person name="Pimenov N.V."/>
            <person name="Frank Y.A."/>
            <person name="Karnachuk O.V."/>
            <person name="Ravin N.V."/>
        </authorList>
    </citation>
    <scope>NUCLEOTIDE SEQUENCE [LARGE SCALE GENOMIC DNA]</scope>
    <source>
        <strain evidence="2">BY5</strain>
    </source>
</reference>
<gene>
    <name evidence="2" type="ORF">OZSIB_0442</name>
</gene>
<accession>A0A367ZM29</accession>
<sequence length="213" mass="23317">MRIIPLARTPRTYSATAYLVLGTWNRLDDVNTLIDVGIDEFIAEEISRLNTGVGKRPVERIILTHNHFDHAGGAAALKERYKAELLAWAPGPGVDRLLQDGEELRLGDEWFEVIHMPGHSHDSICLYNRSEGVLFSGDSPLRIHSPNGTYLAEFVAVLDRLASLPVRAIYPGHDAPILSGAADLLRQSAANARQGILVASRSCGEKSEHAHVA</sequence>
<evidence type="ECO:0000259" key="1">
    <source>
        <dbReference type="SMART" id="SM00849"/>
    </source>
</evidence>
<comment type="caution">
    <text evidence="2">The sequence shown here is derived from an EMBL/GenBank/DDBJ whole genome shotgun (WGS) entry which is preliminary data.</text>
</comment>
<dbReference type="InterPro" id="IPR050855">
    <property type="entry name" value="NDM-1-like"/>
</dbReference>
<dbReference type="Proteomes" id="UP000252355">
    <property type="component" value="Unassembled WGS sequence"/>
</dbReference>
<dbReference type="PANTHER" id="PTHR42951:SF4">
    <property type="entry name" value="ACYL-COENZYME A THIOESTERASE MBLAC2"/>
    <property type="match status" value="1"/>
</dbReference>
<dbReference type="SUPFAM" id="SSF56281">
    <property type="entry name" value="Metallo-hydrolase/oxidoreductase"/>
    <property type="match status" value="1"/>
</dbReference>
<dbReference type="PANTHER" id="PTHR42951">
    <property type="entry name" value="METALLO-BETA-LACTAMASE DOMAIN-CONTAINING"/>
    <property type="match status" value="1"/>
</dbReference>
<evidence type="ECO:0000313" key="2">
    <source>
        <dbReference type="EMBL" id="RCK79100.1"/>
    </source>
</evidence>
<name>A0A367ZM29_9BACT</name>
<dbReference type="AlphaFoldDB" id="A0A367ZM29"/>
<dbReference type="InterPro" id="IPR001279">
    <property type="entry name" value="Metallo-B-lactamas"/>
</dbReference>
<dbReference type="Gene3D" id="3.60.15.10">
    <property type="entry name" value="Ribonuclease Z/Hydroxyacylglutathione hydrolase-like"/>
    <property type="match status" value="2"/>
</dbReference>
<dbReference type="InterPro" id="IPR036866">
    <property type="entry name" value="RibonucZ/Hydroxyglut_hydro"/>
</dbReference>
<dbReference type="SMART" id="SM00849">
    <property type="entry name" value="Lactamase_B"/>
    <property type="match status" value="1"/>
</dbReference>
<protein>
    <recommendedName>
        <fullName evidence="1">Metallo-beta-lactamase domain-containing protein</fullName>
    </recommendedName>
</protein>
<dbReference type="Pfam" id="PF00753">
    <property type="entry name" value="Lactamase_B"/>
    <property type="match status" value="2"/>
</dbReference>
<dbReference type="EMBL" id="QOQW01000016">
    <property type="protein sequence ID" value="RCK79100.1"/>
    <property type="molecule type" value="Genomic_DNA"/>
</dbReference>
<evidence type="ECO:0000313" key="3">
    <source>
        <dbReference type="Proteomes" id="UP000252355"/>
    </source>
</evidence>
<feature type="domain" description="Metallo-beta-lactamase" evidence="1">
    <location>
        <begin position="14"/>
        <end position="173"/>
    </location>
</feature>
<organism evidence="2 3">
    <name type="scientific">Candidatus Ozemobacter sibiricus</name>
    <dbReference type="NCBI Taxonomy" id="2268124"/>
    <lineage>
        <taxon>Bacteria</taxon>
        <taxon>Candidatus Ozemobacteria</taxon>
        <taxon>Candidatus Ozemobacterales</taxon>
        <taxon>Candidatus Ozemobacteraceae</taxon>
        <taxon>Candidatus Ozemobacter</taxon>
    </lineage>
</organism>